<reference evidence="5" key="1">
    <citation type="submission" date="2010-04" db="EMBL/GenBank/DDBJ databases">
        <title>Complete sequence of plasmid2 of Thiomonas intermedia K12.</title>
        <authorList>
            <consortium name="US DOE Joint Genome Institute"/>
            <person name="Lucas S."/>
            <person name="Copeland A."/>
            <person name="Lapidus A."/>
            <person name="Cheng J.-F."/>
            <person name="Bruce D."/>
            <person name="Goodwin L."/>
            <person name="Pitluck S."/>
            <person name="Davenport K."/>
            <person name="Detter J.C."/>
            <person name="Han C."/>
            <person name="Tapia R."/>
            <person name="Land M."/>
            <person name="Hauser L."/>
            <person name="Kyrpides N."/>
            <person name="Ovchinnikova G."/>
            <person name="Kerfeld C.A."/>
            <person name="Cannon G.C."/>
            <person name="Heinhorst S."/>
            <person name="Woyke T."/>
        </authorList>
    </citation>
    <scope>NUCLEOTIDE SEQUENCE [LARGE SCALE GENOMIC DNA]</scope>
    <source>
        <strain evidence="5">K12</strain>
        <plasmid evidence="5">pTINT02</plasmid>
    </source>
</reference>
<sequence>MKKQLQQGFTLIELMIVVAIIGILAAIAIPQYQDYVMRAKWSDVMSSAQAIQTAASECTQNNGGDGSQCVTATNLGLQSLPTTMGNAAAAFSLTGTAPAAGSNTGGTIIMTFDGTGISALGGCKVTMTGTINETNITWAYADSPATCTKTKTGV</sequence>
<dbReference type="PROSITE" id="PS00409">
    <property type="entry name" value="PROKAR_NTER_METHYL"/>
    <property type="match status" value="1"/>
</dbReference>
<evidence type="ECO:0000313" key="5">
    <source>
        <dbReference type="EMBL" id="ADG32570.1"/>
    </source>
</evidence>
<dbReference type="PANTHER" id="PTHR30093:SF34">
    <property type="entry name" value="PREPILIN PEPTIDASE-DEPENDENT PROTEIN D"/>
    <property type="match status" value="1"/>
</dbReference>
<keyword evidence="3" id="KW-0281">Fimbrium</keyword>
<geneLocation type="plasmid" evidence="5">
    <name>pTINT02</name>
</geneLocation>
<evidence type="ECO:0000256" key="4">
    <source>
        <dbReference type="SAM" id="Phobius"/>
    </source>
</evidence>
<dbReference type="BioCyc" id="TINT75379:TINT_RS16275-MONOMER"/>
<keyword evidence="4" id="KW-0812">Transmembrane</keyword>
<dbReference type="GO" id="GO:0007155">
    <property type="term" value="P:cell adhesion"/>
    <property type="evidence" value="ECO:0007669"/>
    <property type="project" value="InterPro"/>
</dbReference>
<accession>D5X761</accession>
<evidence type="ECO:0000256" key="3">
    <source>
        <dbReference type="RuleBase" id="RU000389"/>
    </source>
</evidence>
<evidence type="ECO:0000256" key="2">
    <source>
        <dbReference type="ARBA" id="ARBA00022481"/>
    </source>
</evidence>
<protein>
    <submittedName>
        <fullName evidence="5">Type IV secretion system prepilin</fullName>
    </submittedName>
</protein>
<dbReference type="InterPro" id="IPR045584">
    <property type="entry name" value="Pilin-like"/>
</dbReference>
<dbReference type="SUPFAM" id="SSF54523">
    <property type="entry name" value="Pili subunits"/>
    <property type="match status" value="1"/>
</dbReference>
<dbReference type="Gene3D" id="3.30.700.10">
    <property type="entry name" value="Glycoprotein, Type 4 Pilin"/>
    <property type="match status" value="1"/>
</dbReference>
<keyword evidence="2" id="KW-0488">Methylation</keyword>
<proteinExistence type="inferred from homology"/>
<dbReference type="Pfam" id="PF07963">
    <property type="entry name" value="N_methyl"/>
    <property type="match status" value="1"/>
</dbReference>
<feature type="transmembrane region" description="Helical" evidence="4">
    <location>
        <begin position="12"/>
        <end position="32"/>
    </location>
</feature>
<dbReference type="GO" id="GO:0009289">
    <property type="term" value="C:pilus"/>
    <property type="evidence" value="ECO:0007669"/>
    <property type="project" value="InterPro"/>
</dbReference>
<dbReference type="Pfam" id="PF00114">
    <property type="entry name" value="Pilin"/>
    <property type="match status" value="1"/>
</dbReference>
<dbReference type="HOGENOM" id="CLU_091705_4_0_4"/>
<keyword evidence="4" id="KW-1133">Transmembrane helix</keyword>
<dbReference type="InterPro" id="IPR001082">
    <property type="entry name" value="Pilin"/>
</dbReference>
<evidence type="ECO:0000256" key="1">
    <source>
        <dbReference type="ARBA" id="ARBA00005233"/>
    </source>
</evidence>
<dbReference type="InterPro" id="IPR012902">
    <property type="entry name" value="N_methyl_site"/>
</dbReference>
<name>D5X761_THIK1</name>
<keyword evidence="5" id="KW-0614">Plasmid</keyword>
<gene>
    <name evidence="5" type="ORF">Tint_3250</name>
</gene>
<dbReference type="KEGG" id="tin:Tint_3250"/>
<keyword evidence="4" id="KW-0472">Membrane</keyword>
<dbReference type="AlphaFoldDB" id="D5X761"/>
<dbReference type="NCBIfam" id="TIGR02532">
    <property type="entry name" value="IV_pilin_GFxxxE"/>
    <property type="match status" value="1"/>
</dbReference>
<dbReference type="EMBL" id="CP002023">
    <property type="protein sequence ID" value="ADG32570.1"/>
    <property type="molecule type" value="Genomic_DNA"/>
</dbReference>
<comment type="similarity">
    <text evidence="1 3">Belongs to the N-Me-Phe pilin family.</text>
</comment>
<dbReference type="PANTHER" id="PTHR30093">
    <property type="entry name" value="GENERAL SECRETION PATHWAY PROTEIN G"/>
    <property type="match status" value="1"/>
</dbReference>
<organism evidence="5">
    <name type="scientific">Thiomonas intermedia (strain K12)</name>
    <name type="common">Thiobacillus intermedius</name>
    <dbReference type="NCBI Taxonomy" id="75379"/>
    <lineage>
        <taxon>Bacteria</taxon>
        <taxon>Pseudomonadati</taxon>
        <taxon>Pseudomonadota</taxon>
        <taxon>Betaproteobacteria</taxon>
        <taxon>Burkholderiales</taxon>
        <taxon>Thiomonas</taxon>
    </lineage>
</organism>